<feature type="domain" description="HTH araC/xylS-type" evidence="9">
    <location>
        <begin position="181"/>
        <end position="279"/>
    </location>
</feature>
<evidence type="ECO:0000256" key="1">
    <source>
        <dbReference type="ARBA" id="ARBA00004196"/>
    </source>
</evidence>
<dbReference type="Gene3D" id="3.40.50.1980">
    <property type="entry name" value="Nitrogenase molybdenum iron protein domain"/>
    <property type="match status" value="2"/>
</dbReference>
<name>A0A3D9JM29_9BACL</name>
<organism evidence="11 12">
    <name type="scientific">Cohnella phaseoli</name>
    <dbReference type="NCBI Taxonomy" id="456490"/>
    <lineage>
        <taxon>Bacteria</taxon>
        <taxon>Bacillati</taxon>
        <taxon>Bacillota</taxon>
        <taxon>Bacilli</taxon>
        <taxon>Bacillales</taxon>
        <taxon>Paenibacillaceae</taxon>
        <taxon>Cohnella</taxon>
    </lineage>
</organism>
<keyword evidence="4" id="KW-0732">Signal</keyword>
<comment type="caution">
    <text evidence="11">The sequence shown here is derived from an EMBL/GenBank/DDBJ whole genome shotgun (WGS) entry which is preliminary data.</text>
</comment>
<keyword evidence="6" id="KW-0238">DNA-binding</keyword>
<evidence type="ECO:0000256" key="4">
    <source>
        <dbReference type="ARBA" id="ARBA00022729"/>
    </source>
</evidence>
<evidence type="ECO:0000259" key="10">
    <source>
        <dbReference type="PROSITE" id="PS50983"/>
    </source>
</evidence>
<dbReference type="PROSITE" id="PS01124">
    <property type="entry name" value="HTH_ARAC_FAMILY_2"/>
    <property type="match status" value="1"/>
</dbReference>
<feature type="compositionally biased region" description="Low complexity" evidence="8">
    <location>
        <begin position="370"/>
        <end position="383"/>
    </location>
</feature>
<dbReference type="AlphaFoldDB" id="A0A3D9JM29"/>
<proteinExistence type="inferred from homology"/>
<dbReference type="Gene3D" id="1.10.10.60">
    <property type="entry name" value="Homeodomain-like"/>
    <property type="match status" value="2"/>
</dbReference>
<dbReference type="Pfam" id="PF12833">
    <property type="entry name" value="HTH_18"/>
    <property type="match status" value="1"/>
</dbReference>
<evidence type="ECO:0000256" key="5">
    <source>
        <dbReference type="ARBA" id="ARBA00023015"/>
    </source>
</evidence>
<dbReference type="RefSeq" id="WP_181917826.1">
    <property type="nucleotide sequence ID" value="NZ_QRDZ01000017.1"/>
</dbReference>
<dbReference type="PROSITE" id="PS00041">
    <property type="entry name" value="HTH_ARAC_FAMILY_1"/>
    <property type="match status" value="1"/>
</dbReference>
<evidence type="ECO:0000313" key="12">
    <source>
        <dbReference type="Proteomes" id="UP000256977"/>
    </source>
</evidence>
<feature type="region of interest" description="Disordered" evidence="8">
    <location>
        <begin position="353"/>
        <end position="396"/>
    </location>
</feature>
<dbReference type="InterPro" id="IPR051313">
    <property type="entry name" value="Bact_iron-sidero_bind"/>
</dbReference>
<reference evidence="11 12" key="1">
    <citation type="submission" date="2018-07" db="EMBL/GenBank/DDBJ databases">
        <title>Genomic Encyclopedia of Type Strains, Phase III (KMG-III): the genomes of soil and plant-associated and newly described type strains.</title>
        <authorList>
            <person name="Whitman W."/>
        </authorList>
    </citation>
    <scope>NUCLEOTIDE SEQUENCE [LARGE SCALE GENOMIC DNA]</scope>
    <source>
        <strain evidence="11 12">CECT 7287</strain>
    </source>
</reference>
<dbReference type="GO" id="GO:0043565">
    <property type="term" value="F:sequence-specific DNA binding"/>
    <property type="evidence" value="ECO:0007669"/>
    <property type="project" value="InterPro"/>
</dbReference>
<dbReference type="SMART" id="SM00342">
    <property type="entry name" value="HTH_ARAC"/>
    <property type="match status" value="1"/>
</dbReference>
<dbReference type="SUPFAM" id="SSF46689">
    <property type="entry name" value="Homeodomain-like"/>
    <property type="match status" value="2"/>
</dbReference>
<accession>A0A3D9JM29</accession>
<dbReference type="InterPro" id="IPR002491">
    <property type="entry name" value="ABC_transptr_periplasmic_BD"/>
</dbReference>
<feature type="compositionally biased region" description="Low complexity" evidence="8">
    <location>
        <begin position="353"/>
        <end position="363"/>
    </location>
</feature>
<comment type="subcellular location">
    <subcellularLocation>
        <location evidence="1">Cell envelope</location>
    </subcellularLocation>
</comment>
<dbReference type="InterPro" id="IPR018062">
    <property type="entry name" value="HTH_AraC-typ_CS"/>
</dbReference>
<dbReference type="PANTHER" id="PTHR30532">
    <property type="entry name" value="IRON III DICITRATE-BINDING PERIPLASMIC PROTEIN"/>
    <property type="match status" value="1"/>
</dbReference>
<evidence type="ECO:0000313" key="11">
    <source>
        <dbReference type="EMBL" id="RED75098.1"/>
    </source>
</evidence>
<gene>
    <name evidence="11" type="ORF">DFP98_11770</name>
</gene>
<sequence length="655" mass="72774">MMLRLDEHIRLWDMARIRHIEVRKITLKPGERDSFTFRSGSFLCISKGNALIILNRRTYSANNLQIFHVPNKSYCEVNAGVEGVEYNIVDYEADLGESLSHDLLSLLDKWNPFDSVYYAVPYQPVILYDLLANMLELSKLPQQAVSLQLKGVFYQWLSQVIEQYHSGPPSSLTASPADLVTMTLEYMLKHYSEPHTLDTLALAVNRSPGYLSNCFKQVLNRGPIDCLIRLRINKACALLAETKLPLRTIAAAIGYQDTYYFSNAFKKHKGISPQRYRKLLEEEDVTLSAGRNSIVAPEQSCYIPICDNENHCQYRNGGSTNMFKHSMKVPTSLLLAFGLLLGGCSTNAVNDATPSASLSASPSQPVPEATGSASSDTSSQSSTRLVATPSGELEVPTDPQRVVTDFYLGYLLALNVKPVGTNRMFLENPYLEDQVAGIVDISDNLEAIVALNPDLIVTGDANKYEAYSKIAPTFFLENNSNVREQVEKLGEVLGKQSEASAWLSMFEEKLARAKERVGAHIKEGETVTVFDGGILKEITLYGSAYTGKTIHGELGMPMNENVIQNIDPKVGWLSVSSEVVDKYAGDHIFMAVNAKTETFDYANDSIWGTLPAVKNNELYEIDGYRFYFSDPISVMGQIEDIADMMDERAQANAAR</sequence>
<keyword evidence="5" id="KW-0805">Transcription regulation</keyword>
<evidence type="ECO:0000256" key="6">
    <source>
        <dbReference type="ARBA" id="ARBA00023125"/>
    </source>
</evidence>
<evidence type="ECO:0000256" key="2">
    <source>
        <dbReference type="ARBA" id="ARBA00008814"/>
    </source>
</evidence>
<dbReference type="GO" id="GO:1901678">
    <property type="term" value="P:iron coordination entity transport"/>
    <property type="evidence" value="ECO:0007669"/>
    <property type="project" value="UniProtKB-ARBA"/>
</dbReference>
<keyword evidence="7" id="KW-0804">Transcription</keyword>
<keyword evidence="3" id="KW-0813">Transport</keyword>
<dbReference type="InterPro" id="IPR009057">
    <property type="entry name" value="Homeodomain-like_sf"/>
</dbReference>
<dbReference type="PANTHER" id="PTHR30532:SF26">
    <property type="entry name" value="IRON(3+)-HYDROXAMATE-BINDING PROTEIN FHUD"/>
    <property type="match status" value="1"/>
</dbReference>
<protein>
    <submittedName>
        <fullName evidence="11">Iron complex transport system substrate-binding protein</fullName>
    </submittedName>
</protein>
<feature type="domain" description="Fe/B12 periplasmic-binding" evidence="10">
    <location>
        <begin position="399"/>
        <end position="649"/>
    </location>
</feature>
<dbReference type="GO" id="GO:0030288">
    <property type="term" value="C:outer membrane-bounded periplasmic space"/>
    <property type="evidence" value="ECO:0007669"/>
    <property type="project" value="TreeGrafter"/>
</dbReference>
<evidence type="ECO:0000256" key="7">
    <source>
        <dbReference type="ARBA" id="ARBA00023163"/>
    </source>
</evidence>
<dbReference type="Pfam" id="PF01497">
    <property type="entry name" value="Peripla_BP_2"/>
    <property type="match status" value="1"/>
</dbReference>
<dbReference type="Proteomes" id="UP000256977">
    <property type="component" value="Unassembled WGS sequence"/>
</dbReference>
<evidence type="ECO:0000259" key="9">
    <source>
        <dbReference type="PROSITE" id="PS01124"/>
    </source>
</evidence>
<dbReference type="PROSITE" id="PS50983">
    <property type="entry name" value="FE_B12_PBP"/>
    <property type="match status" value="1"/>
</dbReference>
<evidence type="ECO:0000256" key="8">
    <source>
        <dbReference type="SAM" id="MobiDB-lite"/>
    </source>
</evidence>
<comment type="similarity">
    <text evidence="2">Belongs to the bacterial solute-binding protein 8 family.</text>
</comment>
<dbReference type="SUPFAM" id="SSF53807">
    <property type="entry name" value="Helical backbone' metal receptor"/>
    <property type="match status" value="1"/>
</dbReference>
<dbReference type="GO" id="GO:0003700">
    <property type="term" value="F:DNA-binding transcription factor activity"/>
    <property type="evidence" value="ECO:0007669"/>
    <property type="project" value="InterPro"/>
</dbReference>
<dbReference type="InterPro" id="IPR018060">
    <property type="entry name" value="HTH_AraC"/>
</dbReference>
<keyword evidence="12" id="KW-1185">Reference proteome</keyword>
<dbReference type="EMBL" id="QRDZ01000017">
    <property type="protein sequence ID" value="RED75098.1"/>
    <property type="molecule type" value="Genomic_DNA"/>
</dbReference>
<evidence type="ECO:0000256" key="3">
    <source>
        <dbReference type="ARBA" id="ARBA00022448"/>
    </source>
</evidence>